<dbReference type="RefSeq" id="WP_236590918.1">
    <property type="nucleotide sequence ID" value="NZ_AP014546.1"/>
</dbReference>
<feature type="transmembrane region" description="Helical" evidence="5">
    <location>
        <begin position="209"/>
        <end position="227"/>
    </location>
</feature>
<feature type="transmembrane region" description="Helical" evidence="5">
    <location>
        <begin position="149"/>
        <end position="170"/>
    </location>
</feature>
<keyword evidence="3 5" id="KW-1133">Transmembrane helix</keyword>
<dbReference type="PANTHER" id="PTHR22911">
    <property type="entry name" value="ACYL-MALONYL CONDENSING ENZYME-RELATED"/>
    <property type="match status" value="1"/>
</dbReference>
<reference evidence="7 8" key="1">
    <citation type="journal article" date="2008" name="Int. J. Syst. Evol. Microbiol.">
        <title>Neptunomonas japonica sp. nov., an Osedax japonicus symbiont-like bacterium isolated from sediment adjacent to sperm whale carcasses off Kagoshima, Japan.</title>
        <authorList>
            <person name="Miyazaki M."/>
            <person name="Nogi Y."/>
            <person name="Fujiwara Y."/>
            <person name="Kawato M."/>
            <person name="Kubokawa K."/>
            <person name="Horikoshi K."/>
        </authorList>
    </citation>
    <scope>NUCLEOTIDE SEQUENCE [LARGE SCALE GENOMIC DNA]</scope>
    <source>
        <strain evidence="7 8">JAMM 1380</strain>
    </source>
</reference>
<evidence type="ECO:0000259" key="6">
    <source>
        <dbReference type="Pfam" id="PF00892"/>
    </source>
</evidence>
<keyword evidence="8" id="KW-1185">Reference proteome</keyword>
<dbReference type="SUPFAM" id="SSF103481">
    <property type="entry name" value="Multidrug resistance efflux transporter EmrE"/>
    <property type="match status" value="2"/>
</dbReference>
<comment type="subcellular location">
    <subcellularLocation>
        <location evidence="1">Membrane</location>
        <topology evidence="1">Multi-pass membrane protein</topology>
    </subcellularLocation>
</comment>
<feature type="domain" description="EamA" evidence="6">
    <location>
        <begin position="151"/>
        <end position="277"/>
    </location>
</feature>
<dbReference type="InterPro" id="IPR000620">
    <property type="entry name" value="EamA_dom"/>
</dbReference>
<feature type="transmembrane region" description="Helical" evidence="5">
    <location>
        <begin position="264"/>
        <end position="284"/>
    </location>
</feature>
<evidence type="ECO:0000256" key="4">
    <source>
        <dbReference type="ARBA" id="ARBA00023136"/>
    </source>
</evidence>
<evidence type="ECO:0000313" key="8">
    <source>
        <dbReference type="Proteomes" id="UP000595332"/>
    </source>
</evidence>
<dbReference type="Pfam" id="PF00892">
    <property type="entry name" value="EamA"/>
    <property type="match status" value="2"/>
</dbReference>
<dbReference type="GO" id="GO:0016020">
    <property type="term" value="C:membrane"/>
    <property type="evidence" value="ECO:0007669"/>
    <property type="project" value="UniProtKB-SubCell"/>
</dbReference>
<feature type="transmembrane region" description="Helical" evidence="5">
    <location>
        <begin position="125"/>
        <end position="143"/>
    </location>
</feature>
<feature type="transmembrane region" description="Helical" evidence="5">
    <location>
        <begin position="239"/>
        <end position="258"/>
    </location>
</feature>
<dbReference type="Gene3D" id="1.10.3730.20">
    <property type="match status" value="1"/>
</dbReference>
<dbReference type="AlphaFoldDB" id="A0A7R6SWD2"/>
<feature type="transmembrane region" description="Helical" evidence="5">
    <location>
        <begin position="101"/>
        <end position="118"/>
    </location>
</feature>
<dbReference type="InterPro" id="IPR037185">
    <property type="entry name" value="EmrE-like"/>
</dbReference>
<evidence type="ECO:0000256" key="1">
    <source>
        <dbReference type="ARBA" id="ARBA00004141"/>
    </source>
</evidence>
<keyword evidence="2 5" id="KW-0812">Transmembrane</keyword>
<gene>
    <name evidence="7" type="ORF">NEJAP_2370</name>
</gene>
<name>A0A7R6SWD2_9GAMM</name>
<dbReference type="Proteomes" id="UP000595332">
    <property type="component" value="Chromosome"/>
</dbReference>
<keyword evidence="4 5" id="KW-0472">Membrane</keyword>
<accession>A0A7R6SWD2</accession>
<evidence type="ECO:0000256" key="3">
    <source>
        <dbReference type="ARBA" id="ARBA00022989"/>
    </source>
</evidence>
<feature type="transmembrane region" description="Helical" evidence="5">
    <location>
        <begin position="36"/>
        <end position="59"/>
    </location>
</feature>
<dbReference type="PANTHER" id="PTHR22911:SF6">
    <property type="entry name" value="SOLUTE CARRIER FAMILY 35 MEMBER G1"/>
    <property type="match status" value="1"/>
</dbReference>
<feature type="transmembrane region" description="Helical" evidence="5">
    <location>
        <begin position="12"/>
        <end position="30"/>
    </location>
</feature>
<feature type="transmembrane region" description="Helical" evidence="5">
    <location>
        <begin position="182"/>
        <end position="203"/>
    </location>
</feature>
<sequence length="303" mass="33142">MISSPTENIGLGAFYAIATALVMSIAAALIKYTATLITIEIIVAVQYAICVVFMLPWLLQKGLRGVKTDKLGLHIIRALCGWACFYTYYLAIAHVPLVEAALLRNAAPLCVPFFVLIIHKVSFAWVRWIPIAIGFLGIGLILKPDGNSLNIWHLVGFGSAITLAGSIITTRMLTRTEPTNRVLFYYFALSAVASLPLALLNWQPIPAKALLPMALIGLSIWLTMWLYTQAYVYAKASIISPLSYTGVVFAGFWGWYFWDQIPDWLSFAGVVLVVGGGIGSVVLGSQADKRHALSSNLVNKQPH</sequence>
<protein>
    <submittedName>
        <fullName evidence="7">Drug/metabolite exporter, DME Family</fullName>
    </submittedName>
</protein>
<feature type="domain" description="EamA" evidence="6">
    <location>
        <begin position="11"/>
        <end position="142"/>
    </location>
</feature>
<organism evidence="7 8">
    <name type="scientific">Neptunomonas japonica JAMM 1380</name>
    <dbReference type="NCBI Taxonomy" id="1441457"/>
    <lineage>
        <taxon>Bacteria</taxon>
        <taxon>Pseudomonadati</taxon>
        <taxon>Pseudomonadota</taxon>
        <taxon>Gammaproteobacteria</taxon>
        <taxon>Oceanospirillales</taxon>
        <taxon>Oceanospirillaceae</taxon>
        <taxon>Neptunomonas</taxon>
    </lineage>
</organism>
<evidence type="ECO:0000256" key="2">
    <source>
        <dbReference type="ARBA" id="ARBA00022692"/>
    </source>
</evidence>
<dbReference type="EMBL" id="AP014546">
    <property type="protein sequence ID" value="BBB30316.1"/>
    <property type="molecule type" value="Genomic_DNA"/>
</dbReference>
<proteinExistence type="predicted"/>
<evidence type="ECO:0000313" key="7">
    <source>
        <dbReference type="EMBL" id="BBB30316.1"/>
    </source>
</evidence>
<dbReference type="KEGG" id="njp:NEJAP_2370"/>
<evidence type="ECO:0000256" key="5">
    <source>
        <dbReference type="SAM" id="Phobius"/>
    </source>
</evidence>
<feature type="transmembrane region" description="Helical" evidence="5">
    <location>
        <begin position="71"/>
        <end position="89"/>
    </location>
</feature>